<evidence type="ECO:0000313" key="2">
    <source>
        <dbReference type="Proteomes" id="UP000602198"/>
    </source>
</evidence>
<evidence type="ECO:0008006" key="3">
    <source>
        <dbReference type="Google" id="ProtNLM"/>
    </source>
</evidence>
<sequence length="124" mass="12883">MKAGEVAADGLFQQALGGTFRMDVAGARKCAANFLRFADALDPQIERAREAGSPSGFGGFDSAHQLERGFGDKATQLTTAVTGLRDSALRMAAAYLLAAGVITETDDHHSRALLSAQAGLDSPS</sequence>
<dbReference type="Proteomes" id="UP000602198">
    <property type="component" value="Unassembled WGS sequence"/>
</dbReference>
<accession>A0ABS1MH86</accession>
<gene>
    <name evidence="1" type="ORF">JK358_31960</name>
</gene>
<name>A0ABS1MH86_9NOCA</name>
<reference evidence="1 2" key="1">
    <citation type="submission" date="2021-01" db="EMBL/GenBank/DDBJ databases">
        <title>WGS of actinomycetes isolated from Thailand.</title>
        <authorList>
            <person name="Thawai C."/>
        </authorList>
    </citation>
    <scope>NUCLEOTIDE SEQUENCE [LARGE SCALE GENOMIC DNA]</scope>
    <source>
        <strain evidence="1 2">LPG 2</strain>
    </source>
</reference>
<dbReference type="RefSeq" id="WP_201954914.1">
    <property type="nucleotide sequence ID" value="NZ_JAERRJ010000014.1"/>
</dbReference>
<dbReference type="EMBL" id="JAERRJ010000014">
    <property type="protein sequence ID" value="MBL1079029.1"/>
    <property type="molecule type" value="Genomic_DNA"/>
</dbReference>
<keyword evidence="2" id="KW-1185">Reference proteome</keyword>
<evidence type="ECO:0000313" key="1">
    <source>
        <dbReference type="EMBL" id="MBL1079029.1"/>
    </source>
</evidence>
<organism evidence="1 2">
    <name type="scientific">Nocardia acididurans</name>
    <dbReference type="NCBI Taxonomy" id="2802282"/>
    <lineage>
        <taxon>Bacteria</taxon>
        <taxon>Bacillati</taxon>
        <taxon>Actinomycetota</taxon>
        <taxon>Actinomycetes</taxon>
        <taxon>Mycobacteriales</taxon>
        <taxon>Nocardiaceae</taxon>
        <taxon>Nocardia</taxon>
    </lineage>
</organism>
<comment type="caution">
    <text evidence="1">The sequence shown here is derived from an EMBL/GenBank/DDBJ whole genome shotgun (WGS) entry which is preliminary data.</text>
</comment>
<proteinExistence type="predicted"/>
<protein>
    <recommendedName>
        <fullName evidence="3">ESX-1 secretion-associated protein</fullName>
    </recommendedName>
</protein>